<organism evidence="1 2">
    <name type="scientific">Hexamita inflata</name>
    <dbReference type="NCBI Taxonomy" id="28002"/>
    <lineage>
        <taxon>Eukaryota</taxon>
        <taxon>Metamonada</taxon>
        <taxon>Diplomonadida</taxon>
        <taxon>Hexamitidae</taxon>
        <taxon>Hexamitinae</taxon>
        <taxon>Hexamita</taxon>
    </lineage>
</organism>
<comment type="caution">
    <text evidence="1">The sequence shown here is derived from an EMBL/GenBank/DDBJ whole genome shotgun (WGS) entry which is preliminary data.</text>
</comment>
<dbReference type="Proteomes" id="UP001642409">
    <property type="component" value="Unassembled WGS sequence"/>
</dbReference>
<sequence>MGESVCECEPNDAWTHLFSFTSTQRIPESVAACSIGEDGFALVFGCLLTVLNPAHSHALPATAILLLSSDSPAKPSPTAPLWKTVGALWNFLAIGARGAARKKTFGNKSSRFPGRSLLSGTLRLP</sequence>
<name>A0ABP1GEE8_9EUKA</name>
<reference evidence="1 2" key="1">
    <citation type="submission" date="2024-07" db="EMBL/GenBank/DDBJ databases">
        <authorList>
            <person name="Akdeniz Z."/>
        </authorList>
    </citation>
    <scope>NUCLEOTIDE SEQUENCE [LARGE SCALE GENOMIC DNA]</scope>
</reference>
<proteinExistence type="predicted"/>
<evidence type="ECO:0000313" key="2">
    <source>
        <dbReference type="Proteomes" id="UP001642409"/>
    </source>
</evidence>
<accession>A0ABP1GEE8</accession>
<dbReference type="EMBL" id="CAXDID020000001">
    <property type="protein sequence ID" value="CAL5970448.1"/>
    <property type="molecule type" value="Genomic_DNA"/>
</dbReference>
<protein>
    <submittedName>
        <fullName evidence="1">Hypothetical_protein</fullName>
    </submittedName>
</protein>
<keyword evidence="2" id="KW-1185">Reference proteome</keyword>
<evidence type="ECO:0000313" key="1">
    <source>
        <dbReference type="EMBL" id="CAL5970448.1"/>
    </source>
</evidence>
<gene>
    <name evidence="1" type="ORF">HINF_LOCUS388</name>
</gene>